<evidence type="ECO:0000313" key="3">
    <source>
        <dbReference type="EMBL" id="PYC46352.1"/>
    </source>
</evidence>
<accession>A0A2V4MXH5</accession>
<dbReference type="Proteomes" id="UP000248012">
    <property type="component" value="Unassembled WGS sequence"/>
</dbReference>
<organism evidence="3 4">
    <name type="scientific">Litorivita pollutaquae</name>
    <dbReference type="NCBI Taxonomy" id="2200892"/>
    <lineage>
        <taxon>Bacteria</taxon>
        <taxon>Pseudomonadati</taxon>
        <taxon>Pseudomonadota</taxon>
        <taxon>Alphaproteobacteria</taxon>
        <taxon>Rhodobacterales</taxon>
        <taxon>Paracoccaceae</taxon>
        <taxon>Litorivita</taxon>
    </lineage>
</organism>
<dbReference type="PANTHER" id="PTHR43569">
    <property type="entry name" value="AMIDOHYDROLASE"/>
    <property type="match status" value="1"/>
</dbReference>
<reference evidence="3 4" key="1">
    <citation type="submission" date="2018-05" db="EMBL/GenBank/DDBJ databases">
        <title>Oceanovita maritima gen. nov., sp. nov., a marine bacterium in the family Rhodobacteraceae isolated from surface seawater of Lundu port Xiamen, China.</title>
        <authorList>
            <person name="Hetharua B.H."/>
            <person name="Min D."/>
            <person name="Liao H."/>
            <person name="Tian Y."/>
        </authorList>
    </citation>
    <scope>NUCLEOTIDE SEQUENCE [LARGE SCALE GENOMIC DNA]</scope>
    <source>
        <strain evidence="3 4">FSX-11</strain>
    </source>
</reference>
<dbReference type="Pfam" id="PF04909">
    <property type="entry name" value="Amidohydro_2"/>
    <property type="match status" value="1"/>
</dbReference>
<dbReference type="AlphaFoldDB" id="A0A2V4MXH5"/>
<dbReference type="OrthoDB" id="9787654at2"/>
<evidence type="ECO:0000256" key="1">
    <source>
        <dbReference type="ARBA" id="ARBA00038310"/>
    </source>
</evidence>
<dbReference type="SUPFAM" id="SSF51556">
    <property type="entry name" value="Metallo-dependent hydrolases"/>
    <property type="match status" value="1"/>
</dbReference>
<keyword evidence="3" id="KW-0378">Hydrolase</keyword>
<dbReference type="InterPro" id="IPR032466">
    <property type="entry name" value="Metal_Hydrolase"/>
</dbReference>
<sequence length="332" mass="36522">MMKHVMNRPEWLGKLREDILEPDLPVIDPHHHLWDRLGPYFCDELLEDLSSGHNIKASVFIQCRWSHKSGGPAHLRPVGETEAVARVAAQAATKAPSVNACAGIVGFADLTKPDVLDETLAAHKAASSRFKGVRHITAVDAGFDDALPDIDPGVMMQEDFRAGFAKLAAHGLSYDAWLYHPQIPEFTDLARAYPDTVMVLDHFGGPLGVGPYRGKSDDVFTDWKASMTELATCPNAHIKLGGLAMDVIGFDLHDQPLPPSSGEMARLWRPFVDTTIELFGAERCMFESNFPVDRGSCDYPVLWNAFKRLAAGASADEKTALFHDTAAKVYRL</sequence>
<keyword evidence="4" id="KW-1185">Reference proteome</keyword>
<dbReference type="GO" id="GO:0016787">
    <property type="term" value="F:hydrolase activity"/>
    <property type="evidence" value="ECO:0007669"/>
    <property type="project" value="UniProtKB-KW"/>
</dbReference>
<evidence type="ECO:0000259" key="2">
    <source>
        <dbReference type="Pfam" id="PF04909"/>
    </source>
</evidence>
<dbReference type="InterPro" id="IPR006680">
    <property type="entry name" value="Amidohydro-rel"/>
</dbReference>
<proteinExistence type="inferred from homology"/>
<comment type="caution">
    <text evidence="3">The sequence shown here is derived from an EMBL/GenBank/DDBJ whole genome shotgun (WGS) entry which is preliminary data.</text>
</comment>
<comment type="similarity">
    <text evidence="1">Belongs to the metallo-dependent hydrolases superfamily.</text>
</comment>
<dbReference type="InterPro" id="IPR052350">
    <property type="entry name" value="Metallo-dep_Lactonases"/>
</dbReference>
<gene>
    <name evidence="3" type="ORF">DI396_15930</name>
</gene>
<dbReference type="EMBL" id="QFVT01000016">
    <property type="protein sequence ID" value="PYC46352.1"/>
    <property type="molecule type" value="Genomic_DNA"/>
</dbReference>
<name>A0A2V4MXH5_9RHOB</name>
<dbReference type="PANTHER" id="PTHR43569:SF1">
    <property type="entry name" value="BLL3371 PROTEIN"/>
    <property type="match status" value="1"/>
</dbReference>
<dbReference type="Gene3D" id="3.20.20.140">
    <property type="entry name" value="Metal-dependent hydrolases"/>
    <property type="match status" value="1"/>
</dbReference>
<feature type="domain" description="Amidohydrolase-related" evidence="2">
    <location>
        <begin position="27"/>
        <end position="332"/>
    </location>
</feature>
<protein>
    <submittedName>
        <fullName evidence="3">Amidohydrolase</fullName>
    </submittedName>
</protein>
<evidence type="ECO:0000313" key="4">
    <source>
        <dbReference type="Proteomes" id="UP000248012"/>
    </source>
</evidence>